<dbReference type="InterPro" id="IPR006626">
    <property type="entry name" value="PbH1"/>
</dbReference>
<evidence type="ECO:0000259" key="2">
    <source>
        <dbReference type="Pfam" id="PF13229"/>
    </source>
</evidence>
<proteinExistence type="predicted"/>
<feature type="domain" description="Right handed beta helix" evidence="2">
    <location>
        <begin position="252"/>
        <end position="421"/>
    </location>
</feature>
<dbReference type="SUPFAM" id="SSF141072">
    <property type="entry name" value="CalX-like"/>
    <property type="match status" value="1"/>
</dbReference>
<dbReference type="Pfam" id="PF13229">
    <property type="entry name" value="Beta_helix"/>
    <property type="match status" value="1"/>
</dbReference>
<comment type="caution">
    <text evidence="3">The sequence shown here is derived from an EMBL/GenBank/DDBJ whole genome shotgun (WGS) entry which is preliminary data.</text>
</comment>
<dbReference type="AlphaFoldDB" id="A0A7V2WVQ7"/>
<dbReference type="InterPro" id="IPR011050">
    <property type="entry name" value="Pectin_lyase_fold/virulence"/>
</dbReference>
<dbReference type="Gene3D" id="2.60.40.2030">
    <property type="match status" value="1"/>
</dbReference>
<dbReference type="InterPro" id="IPR038081">
    <property type="entry name" value="CalX-like_sf"/>
</dbReference>
<dbReference type="InterPro" id="IPR039448">
    <property type="entry name" value="Beta_helix"/>
</dbReference>
<feature type="signal peptide" evidence="1">
    <location>
        <begin position="1"/>
        <end position="24"/>
    </location>
</feature>
<reference evidence="3" key="1">
    <citation type="journal article" date="2020" name="mSystems">
        <title>Genome- and Community-Level Interaction Insights into Carbon Utilization and Element Cycling Functions of Hydrothermarchaeota in Hydrothermal Sediment.</title>
        <authorList>
            <person name="Zhou Z."/>
            <person name="Liu Y."/>
            <person name="Xu W."/>
            <person name="Pan J."/>
            <person name="Luo Z.H."/>
            <person name="Li M."/>
        </authorList>
    </citation>
    <scope>NUCLEOTIDE SEQUENCE [LARGE SCALE GENOMIC DNA]</scope>
    <source>
        <strain evidence="3">HyVt-493</strain>
    </source>
</reference>
<dbReference type="InterPro" id="IPR039513">
    <property type="entry name" value="PL-6"/>
</dbReference>
<evidence type="ECO:0000256" key="1">
    <source>
        <dbReference type="SAM" id="SignalP"/>
    </source>
</evidence>
<sequence>MKKVILFLSVGIFVPILFLSSAFATNTTANLDNISSDNSILENGDGVHFDLKLSKTLNTDTILTLSFSPSTAQATTDFKLRYQESYDDIPINQNNEAFVTIPAGKLSVRITVYTVHDCLDEELEYINMQINTVTNNIILGQNISASIAIEDNTYDDSFYYASTDGIHGNDGSCSHPFTLDEGLYYLREAKNTHPEKTTLIIRDGTYRDVNSLFVLRSGTAENPIVIRAEYPGNVFFLGQRTDAERDGSTDYGLMIQEASHVIIKDISFINYGVGVKIYNSGGTNLSPTSNITIENCSFTDNGHAGINIIRSSNVNIKNSFFMGSIPAENSLDSNGNLCDSLCAIQDYGVAVYDSNNTSILDNMFIGRHHQVVSFKEGDTNGLVERNIFVGALYTAIFLGQNYINGSPASSNLTARYNIVMDTEDFPVKSPLRIDNVENATVEYNYFEDFDYSNNLSAIYILSRATGNININNNILAFSQNNAHSGGFEIENRYGCPPMGTNININDNVLYKVHHVLTENECSNQAILTNNQAYKLFINAPFVDELSDPVEQNPSVSEYENLYQLLSQPILDYAAGQ</sequence>
<name>A0A7V2WVQ7_LEUMU</name>
<dbReference type="SUPFAM" id="SSF51126">
    <property type="entry name" value="Pectin lyase-like"/>
    <property type="match status" value="1"/>
</dbReference>
<protein>
    <recommendedName>
        <fullName evidence="2">Right handed beta helix domain-containing protein</fullName>
    </recommendedName>
</protein>
<feature type="chain" id="PRO_5030639176" description="Right handed beta helix domain-containing protein" evidence="1">
    <location>
        <begin position="25"/>
        <end position="576"/>
    </location>
</feature>
<dbReference type="SMART" id="SM00710">
    <property type="entry name" value="PbH1"/>
    <property type="match status" value="6"/>
</dbReference>
<keyword evidence="1" id="KW-0732">Signal</keyword>
<dbReference type="Gene3D" id="2.160.20.10">
    <property type="entry name" value="Single-stranded right-handed beta-helix, Pectin lyase-like"/>
    <property type="match status" value="1"/>
</dbReference>
<gene>
    <name evidence="3" type="ORF">ENJ51_11295</name>
</gene>
<dbReference type="Pfam" id="PF14592">
    <property type="entry name" value="Chondroitinas_B"/>
    <property type="match status" value="1"/>
</dbReference>
<accession>A0A7V2WVQ7</accession>
<dbReference type="EMBL" id="DRMS01000424">
    <property type="protein sequence ID" value="HFC93383.1"/>
    <property type="molecule type" value="Genomic_DNA"/>
</dbReference>
<dbReference type="InterPro" id="IPR012334">
    <property type="entry name" value="Pectin_lyas_fold"/>
</dbReference>
<dbReference type="Proteomes" id="UP000885750">
    <property type="component" value="Unassembled WGS sequence"/>
</dbReference>
<evidence type="ECO:0000313" key="3">
    <source>
        <dbReference type="EMBL" id="HFC93383.1"/>
    </source>
</evidence>
<organism evidence="3">
    <name type="scientific">Leucothrix mucor</name>
    <dbReference type="NCBI Taxonomy" id="45248"/>
    <lineage>
        <taxon>Bacteria</taxon>
        <taxon>Pseudomonadati</taxon>
        <taxon>Pseudomonadota</taxon>
        <taxon>Gammaproteobacteria</taxon>
        <taxon>Thiotrichales</taxon>
        <taxon>Thiotrichaceae</taxon>
        <taxon>Leucothrix</taxon>
    </lineage>
</organism>